<organism evidence="1 2">
    <name type="scientific">Rhizobium leguminosarum</name>
    <dbReference type="NCBI Taxonomy" id="384"/>
    <lineage>
        <taxon>Bacteria</taxon>
        <taxon>Pseudomonadati</taxon>
        <taxon>Pseudomonadota</taxon>
        <taxon>Alphaproteobacteria</taxon>
        <taxon>Hyphomicrobiales</taxon>
        <taxon>Rhizobiaceae</taxon>
        <taxon>Rhizobium/Agrobacterium group</taxon>
        <taxon>Rhizobium</taxon>
    </lineage>
</organism>
<protein>
    <submittedName>
        <fullName evidence="1">Uncharacterized protein</fullName>
    </submittedName>
</protein>
<name>A0A7W9ZMR3_RHILE</name>
<evidence type="ECO:0000313" key="2">
    <source>
        <dbReference type="Proteomes" id="UP000517187"/>
    </source>
</evidence>
<dbReference type="AlphaFoldDB" id="A0A7W9ZMR3"/>
<sequence>MRKENTNSSAPMEAAGAISAAHLLHPAKQFTHPRDVLYAEHISKDEKRAILASWASDVFAVESIPSLRLYPGTDKAVSYDDIIDALKILDKDSEASVERVSARSAVPRRHRRNPRTRRFGGLGLCSYWKGERRRQPFEI</sequence>
<comment type="caution">
    <text evidence="1">The sequence shown here is derived from an EMBL/GenBank/DDBJ whole genome shotgun (WGS) entry which is preliminary data.</text>
</comment>
<dbReference type="RefSeq" id="WP_184692362.1">
    <property type="nucleotide sequence ID" value="NZ_JACIIJ010000001.1"/>
</dbReference>
<evidence type="ECO:0000313" key="1">
    <source>
        <dbReference type="EMBL" id="MBB6219542.1"/>
    </source>
</evidence>
<dbReference type="Proteomes" id="UP000517187">
    <property type="component" value="Unassembled WGS sequence"/>
</dbReference>
<dbReference type="EMBL" id="JACIIJ010000001">
    <property type="protein sequence ID" value="MBB6219542.1"/>
    <property type="molecule type" value="Genomic_DNA"/>
</dbReference>
<reference evidence="1 2" key="1">
    <citation type="submission" date="2020-08" db="EMBL/GenBank/DDBJ databases">
        <title>Genomic Encyclopedia of Type Strains, Phase IV (KMG-V): Genome sequencing to study the core and pangenomes of soil and plant-associated prokaryotes.</title>
        <authorList>
            <person name="Whitman W."/>
        </authorList>
    </citation>
    <scope>NUCLEOTIDE SEQUENCE [LARGE SCALE GENOMIC DNA]</scope>
    <source>
        <strain evidence="1 2">SEMIA 4011</strain>
    </source>
</reference>
<gene>
    <name evidence="1" type="ORF">GGE66_000486</name>
</gene>
<proteinExistence type="predicted"/>
<accession>A0A7W9ZMR3</accession>